<dbReference type="EMBL" id="CAJJDM010000101">
    <property type="protein sequence ID" value="CAD8095468.1"/>
    <property type="molecule type" value="Genomic_DNA"/>
</dbReference>
<reference evidence="1" key="1">
    <citation type="submission" date="2021-01" db="EMBL/GenBank/DDBJ databases">
        <authorList>
            <consortium name="Genoscope - CEA"/>
            <person name="William W."/>
        </authorList>
    </citation>
    <scope>NUCLEOTIDE SEQUENCE</scope>
</reference>
<evidence type="ECO:0000313" key="1">
    <source>
        <dbReference type="EMBL" id="CAD8095468.1"/>
    </source>
</evidence>
<sequence>MMFEQKLKVQIKQQQRIDYQSLLILGLWIRFLKYVQSQKSL</sequence>
<name>A0A8S1NSB9_PARPR</name>
<accession>A0A8S1NSB9</accession>
<organism evidence="1 2">
    <name type="scientific">Paramecium primaurelia</name>
    <dbReference type="NCBI Taxonomy" id="5886"/>
    <lineage>
        <taxon>Eukaryota</taxon>
        <taxon>Sar</taxon>
        <taxon>Alveolata</taxon>
        <taxon>Ciliophora</taxon>
        <taxon>Intramacronucleata</taxon>
        <taxon>Oligohymenophorea</taxon>
        <taxon>Peniculida</taxon>
        <taxon>Parameciidae</taxon>
        <taxon>Paramecium</taxon>
    </lineage>
</organism>
<proteinExistence type="predicted"/>
<dbReference type="Proteomes" id="UP000688137">
    <property type="component" value="Unassembled WGS sequence"/>
</dbReference>
<protein>
    <submittedName>
        <fullName evidence="1">Uncharacterized protein</fullName>
    </submittedName>
</protein>
<gene>
    <name evidence="1" type="ORF">PPRIM_AZ9-3.1.T0980187</name>
</gene>
<evidence type="ECO:0000313" key="2">
    <source>
        <dbReference type="Proteomes" id="UP000688137"/>
    </source>
</evidence>
<comment type="caution">
    <text evidence="1">The sequence shown here is derived from an EMBL/GenBank/DDBJ whole genome shotgun (WGS) entry which is preliminary data.</text>
</comment>
<dbReference type="AlphaFoldDB" id="A0A8S1NSB9"/>
<keyword evidence="2" id="KW-1185">Reference proteome</keyword>